<comment type="pathway">
    <text evidence="1">Porphyrin-containing compound metabolism; siroheme biosynthesis; sirohydrochlorin from precorrin-2: step 1/1.</text>
</comment>
<dbReference type="GO" id="GO:0051266">
    <property type="term" value="F:sirohydrochlorin ferrochelatase activity"/>
    <property type="evidence" value="ECO:0007669"/>
    <property type="project" value="InterPro"/>
</dbReference>
<evidence type="ECO:0000259" key="15">
    <source>
        <dbReference type="Pfam" id="PF00590"/>
    </source>
</evidence>
<evidence type="ECO:0000256" key="13">
    <source>
        <dbReference type="ARBA" id="ARBA00047561"/>
    </source>
</evidence>
<feature type="domain" description="Sirohaem synthase dimerisation" evidence="16">
    <location>
        <begin position="150"/>
        <end position="204"/>
    </location>
</feature>
<dbReference type="GO" id="GO:0032259">
    <property type="term" value="P:methylation"/>
    <property type="evidence" value="ECO:0007669"/>
    <property type="project" value="UniProtKB-KW"/>
</dbReference>
<proteinExistence type="inferred from homology"/>
<dbReference type="NCBIfam" id="NF004790">
    <property type="entry name" value="PRK06136.1"/>
    <property type="match status" value="1"/>
</dbReference>
<dbReference type="EMBL" id="CP049811">
    <property type="protein sequence ID" value="QIK40879.1"/>
    <property type="molecule type" value="Genomic_DNA"/>
</dbReference>
<dbReference type="PIRSF" id="PIRSF036426">
    <property type="entry name" value="Sirohaem_synth"/>
    <property type="match status" value="1"/>
</dbReference>
<dbReference type="Gene3D" id="3.30.950.10">
    <property type="entry name" value="Methyltransferase, Cobalt-precorrin-4 Transmethylase, Domain 2"/>
    <property type="match status" value="1"/>
</dbReference>
<evidence type="ECO:0000256" key="7">
    <source>
        <dbReference type="ARBA" id="ARBA00023002"/>
    </source>
</evidence>
<dbReference type="PROSITE" id="PS00839">
    <property type="entry name" value="SUMT_1"/>
    <property type="match status" value="1"/>
</dbReference>
<dbReference type="KEGG" id="mon:G8E03_08945"/>
<evidence type="ECO:0000313" key="17">
    <source>
        <dbReference type="EMBL" id="QIK40879.1"/>
    </source>
</evidence>
<feature type="domain" description="Tetrapyrrole methylase" evidence="15">
    <location>
        <begin position="218"/>
        <end position="427"/>
    </location>
</feature>
<dbReference type="SUPFAM" id="SSF53790">
    <property type="entry name" value="Tetrapyrrole methylase"/>
    <property type="match status" value="1"/>
</dbReference>
<dbReference type="InterPro" id="IPR006366">
    <property type="entry name" value="CobA/CysG_C"/>
</dbReference>
<dbReference type="Pfam" id="PF13241">
    <property type="entry name" value="NAD_binding_7"/>
    <property type="match status" value="1"/>
</dbReference>
<dbReference type="PANTHER" id="PTHR45790">
    <property type="entry name" value="SIROHEME SYNTHASE-RELATED"/>
    <property type="match status" value="1"/>
</dbReference>
<dbReference type="GO" id="GO:0004851">
    <property type="term" value="F:uroporphyrin-III C-methyltransferase activity"/>
    <property type="evidence" value="ECO:0007669"/>
    <property type="project" value="UniProtKB-EC"/>
</dbReference>
<evidence type="ECO:0000256" key="4">
    <source>
        <dbReference type="ARBA" id="ARBA00022603"/>
    </source>
</evidence>
<evidence type="ECO:0000256" key="5">
    <source>
        <dbReference type="ARBA" id="ARBA00022679"/>
    </source>
</evidence>
<keyword evidence="4 17" id="KW-0489">Methyltransferase</keyword>
<feature type="active site" description="Proton acceptor" evidence="14">
    <location>
        <position position="248"/>
    </location>
</feature>
<dbReference type="InterPro" id="IPR014776">
    <property type="entry name" value="4pyrrole_Mease_sub2"/>
</dbReference>
<dbReference type="SUPFAM" id="SSF75615">
    <property type="entry name" value="Siroheme synthase middle domains-like"/>
    <property type="match status" value="1"/>
</dbReference>
<comment type="catalytic activity">
    <reaction evidence="13">
        <text>precorrin-2 + NAD(+) = sirohydrochlorin + NADH + 2 H(+)</text>
        <dbReference type="Rhea" id="RHEA:15613"/>
        <dbReference type="ChEBI" id="CHEBI:15378"/>
        <dbReference type="ChEBI" id="CHEBI:57540"/>
        <dbReference type="ChEBI" id="CHEBI:57945"/>
        <dbReference type="ChEBI" id="CHEBI:58351"/>
        <dbReference type="ChEBI" id="CHEBI:58827"/>
        <dbReference type="EC" id="1.3.1.76"/>
    </reaction>
</comment>
<keyword evidence="5 17" id="KW-0808">Transferase</keyword>
<dbReference type="InterPro" id="IPR019478">
    <property type="entry name" value="Sirohaem_synthase_dimer_dom"/>
</dbReference>
<gene>
    <name evidence="17" type="primary">cobA</name>
    <name evidence="17" type="ORF">G8E03_08945</name>
</gene>
<dbReference type="FunFam" id="3.40.1010.10:FF:000001">
    <property type="entry name" value="Siroheme synthase"/>
    <property type="match status" value="1"/>
</dbReference>
<sequence length="468" mass="50151">MRHFPIFLNLAGRNVVVSGAGECALAKLRLILKTEANVTVYGTDPHPKLRELATDGKLTLIERPIAEGDAIDAALLYGANEDAVEDARAAEIGRHAGALINIVDNLQDSQFITPAIVDRDPVTVAIGTEGAAPVLARDIKRRVEEMLPANLGTLARIGQAFRPVADALPMGSIRRAFWSAFYFDRGPRALSQGQAAVREELDDLLNETLNGQATVGHVALIGAGPGDPELLTMKARRLLHEADVVVTDRLVGAGILELARREAEIVEVGKTGFGPSWKQEDINALIVAKAAEGHKVARLKGGDVAIFARLDEEIEALDAHGLSWEIVPGITTASAAAASLGQSLTKRGRNKSFRIVTGHDVDGFAEQDWRDLAREGATAAIYMGRKASTFLRGRLLMYGAPENTPITAIENVSRPNQRVLPSTLIDLPDMLSREGVNGPVILMLGLTPRAAEAAIPTLQSPQFQKVEA</sequence>
<evidence type="ECO:0000256" key="3">
    <source>
        <dbReference type="ARBA" id="ARBA00022573"/>
    </source>
</evidence>
<keyword evidence="10" id="KW-0627">Porphyrin biosynthesis</keyword>
<evidence type="ECO:0000256" key="10">
    <source>
        <dbReference type="ARBA" id="ARBA00023244"/>
    </source>
</evidence>
<keyword evidence="3" id="KW-0169">Cobalamin biosynthesis</keyword>
<dbReference type="Gene3D" id="3.40.1010.10">
    <property type="entry name" value="Cobalt-precorrin-4 Transmethylase, Domain 1"/>
    <property type="match status" value="1"/>
</dbReference>
<dbReference type="Proteomes" id="UP000500791">
    <property type="component" value="Chromosome"/>
</dbReference>
<dbReference type="InterPro" id="IPR036291">
    <property type="entry name" value="NAD(P)-bd_dom_sf"/>
</dbReference>
<dbReference type="GO" id="GO:0009236">
    <property type="term" value="P:cobalamin biosynthetic process"/>
    <property type="evidence" value="ECO:0007669"/>
    <property type="project" value="UniProtKB-KW"/>
</dbReference>
<dbReference type="Gene3D" id="3.40.50.720">
    <property type="entry name" value="NAD(P)-binding Rossmann-like Domain"/>
    <property type="match status" value="1"/>
</dbReference>
<evidence type="ECO:0000256" key="12">
    <source>
        <dbReference type="ARBA" id="ARBA00025705"/>
    </source>
</evidence>
<dbReference type="InterPro" id="IPR035996">
    <property type="entry name" value="4pyrrol_Methylase_sf"/>
</dbReference>
<reference evidence="17 18" key="1">
    <citation type="submission" date="2020-03" db="EMBL/GenBank/DDBJ databases">
        <title>Complete genome sequence of Monaibacterium sp. ALG8 with diverse plasmids.</title>
        <authorList>
            <person name="Sun C."/>
        </authorList>
    </citation>
    <scope>NUCLEOTIDE SEQUENCE [LARGE SCALE GENOMIC DNA]</scope>
    <source>
        <strain evidence="17 18">ALG8</strain>
    </source>
</reference>
<dbReference type="NCBIfam" id="NF007922">
    <property type="entry name" value="PRK10637.1"/>
    <property type="match status" value="1"/>
</dbReference>
<dbReference type="RefSeq" id="WP_166190813.1">
    <property type="nucleotide sequence ID" value="NZ_CP049811.1"/>
</dbReference>
<dbReference type="InterPro" id="IPR014777">
    <property type="entry name" value="4pyrrole_Mease_sub1"/>
</dbReference>
<dbReference type="InterPro" id="IPR006367">
    <property type="entry name" value="Sirohaem_synthase_N"/>
</dbReference>
<evidence type="ECO:0000256" key="11">
    <source>
        <dbReference type="ARBA" id="ARBA00023268"/>
    </source>
</evidence>
<evidence type="ECO:0000313" key="18">
    <source>
        <dbReference type="Proteomes" id="UP000500791"/>
    </source>
</evidence>
<evidence type="ECO:0000256" key="6">
    <source>
        <dbReference type="ARBA" id="ARBA00022691"/>
    </source>
</evidence>
<protein>
    <submittedName>
        <fullName evidence="17">Uroporphyrinogen-III C-methyltransferase</fullName>
        <ecNumber evidence="17">2.1.1.107</ecNumber>
    </submittedName>
</protein>
<dbReference type="AlphaFoldDB" id="A0A6G7VLG2"/>
<dbReference type="InterPro" id="IPR003043">
    <property type="entry name" value="Uropor_MeTrfase_CS"/>
</dbReference>
<dbReference type="GO" id="GO:0043115">
    <property type="term" value="F:precorrin-2 dehydrogenase activity"/>
    <property type="evidence" value="ECO:0007669"/>
    <property type="project" value="UniProtKB-EC"/>
</dbReference>
<evidence type="ECO:0000259" key="16">
    <source>
        <dbReference type="Pfam" id="PF10414"/>
    </source>
</evidence>
<dbReference type="NCBIfam" id="TIGR01470">
    <property type="entry name" value="cysG_Nterm"/>
    <property type="match status" value="1"/>
</dbReference>
<keyword evidence="9" id="KW-0456">Lyase</keyword>
<keyword evidence="7" id="KW-0560">Oxidoreductase</keyword>
<keyword evidence="6" id="KW-0949">S-adenosyl-L-methionine</keyword>
<name>A0A6G7VLG2_9RHOB</name>
<evidence type="ECO:0000256" key="2">
    <source>
        <dbReference type="ARBA" id="ARBA00005879"/>
    </source>
</evidence>
<comment type="similarity">
    <text evidence="2">Belongs to the precorrin methyltransferase family.</text>
</comment>
<evidence type="ECO:0000256" key="1">
    <source>
        <dbReference type="ARBA" id="ARBA00005010"/>
    </source>
</evidence>
<evidence type="ECO:0000256" key="9">
    <source>
        <dbReference type="ARBA" id="ARBA00023239"/>
    </source>
</evidence>
<dbReference type="EC" id="2.1.1.107" evidence="17"/>
<dbReference type="InterPro" id="IPR000878">
    <property type="entry name" value="4pyrrol_Mease"/>
</dbReference>
<organism evidence="17 18">
    <name type="scientific">Pontivivens nitratireducens</name>
    <dbReference type="NCBI Taxonomy" id="2758038"/>
    <lineage>
        <taxon>Bacteria</taxon>
        <taxon>Pseudomonadati</taxon>
        <taxon>Pseudomonadota</taxon>
        <taxon>Alphaproteobacteria</taxon>
        <taxon>Rhodobacterales</taxon>
        <taxon>Paracoccaceae</taxon>
        <taxon>Pontivivens</taxon>
    </lineage>
</organism>
<dbReference type="CDD" id="cd11642">
    <property type="entry name" value="SUMT"/>
    <property type="match status" value="1"/>
</dbReference>
<dbReference type="Pfam" id="PF00590">
    <property type="entry name" value="TP_methylase"/>
    <property type="match status" value="1"/>
</dbReference>
<accession>A0A6G7VLG2</accession>
<feature type="active site" description="Proton donor" evidence="14">
    <location>
        <position position="270"/>
    </location>
</feature>
<evidence type="ECO:0000256" key="14">
    <source>
        <dbReference type="PIRSR" id="PIRSR036426-1"/>
    </source>
</evidence>
<dbReference type="Gene3D" id="3.30.160.110">
    <property type="entry name" value="Siroheme synthase, domain 2"/>
    <property type="match status" value="1"/>
</dbReference>
<dbReference type="PANTHER" id="PTHR45790:SF3">
    <property type="entry name" value="S-ADENOSYL-L-METHIONINE-DEPENDENT UROPORPHYRINOGEN III METHYLTRANSFERASE, CHLOROPLASTIC"/>
    <property type="match status" value="1"/>
</dbReference>
<keyword evidence="11" id="KW-0511">Multifunctional enzyme</keyword>
<dbReference type="Pfam" id="PF10414">
    <property type="entry name" value="CysG_dimeriser"/>
    <property type="match status" value="1"/>
</dbReference>
<dbReference type="GO" id="GO:0051287">
    <property type="term" value="F:NAD binding"/>
    <property type="evidence" value="ECO:0007669"/>
    <property type="project" value="InterPro"/>
</dbReference>
<dbReference type="SUPFAM" id="SSF51735">
    <property type="entry name" value="NAD(P)-binding Rossmann-fold domains"/>
    <property type="match status" value="1"/>
</dbReference>
<dbReference type="InterPro" id="IPR012409">
    <property type="entry name" value="Sirohaem_synth"/>
</dbReference>
<comment type="pathway">
    <text evidence="12">Porphyrin-containing compound metabolism; siroheme biosynthesis; precorrin-2 from uroporphyrinogen III: step 1/1.</text>
</comment>
<dbReference type="NCBIfam" id="TIGR01469">
    <property type="entry name" value="cobA_cysG_Cterm"/>
    <property type="match status" value="1"/>
</dbReference>
<keyword evidence="8" id="KW-0520">NAD</keyword>
<dbReference type="GO" id="GO:0019354">
    <property type="term" value="P:siroheme biosynthetic process"/>
    <property type="evidence" value="ECO:0007669"/>
    <property type="project" value="UniProtKB-UniPathway"/>
</dbReference>
<dbReference type="UniPathway" id="UPA00262">
    <property type="reaction ID" value="UER00211"/>
</dbReference>
<keyword evidence="18" id="KW-1185">Reference proteome</keyword>
<evidence type="ECO:0000256" key="8">
    <source>
        <dbReference type="ARBA" id="ARBA00023027"/>
    </source>
</evidence>
<dbReference type="InterPro" id="IPR050161">
    <property type="entry name" value="Siro_Cobalamin_biosynth"/>
</dbReference>